<evidence type="ECO:0000313" key="3">
    <source>
        <dbReference type="EMBL" id="ABS66579.1"/>
    </source>
</evidence>
<keyword evidence="4" id="KW-1185">Reference proteome</keyword>
<dbReference type="PANTHER" id="PTHR42928">
    <property type="entry name" value="TRICARBOXYLATE-BINDING PROTEIN"/>
    <property type="match status" value="1"/>
</dbReference>
<evidence type="ECO:0000256" key="1">
    <source>
        <dbReference type="ARBA" id="ARBA00006987"/>
    </source>
</evidence>
<accession>A7IEY6</accession>
<dbReference type="eggNOG" id="COG3181">
    <property type="taxonomic scope" value="Bacteria"/>
</dbReference>
<dbReference type="InterPro" id="IPR005064">
    <property type="entry name" value="BUG"/>
</dbReference>
<dbReference type="SUPFAM" id="SSF53850">
    <property type="entry name" value="Periplasmic binding protein-like II"/>
    <property type="match status" value="1"/>
</dbReference>
<dbReference type="PIRSF" id="PIRSF017082">
    <property type="entry name" value="YflP"/>
    <property type="match status" value="1"/>
</dbReference>
<dbReference type="Gene3D" id="3.40.190.150">
    <property type="entry name" value="Bordetella uptake gene, domain 1"/>
    <property type="match status" value="1"/>
</dbReference>
<dbReference type="Pfam" id="PF03401">
    <property type="entry name" value="TctC"/>
    <property type="match status" value="1"/>
</dbReference>
<evidence type="ECO:0008006" key="5">
    <source>
        <dbReference type="Google" id="ProtNLM"/>
    </source>
</evidence>
<sequence>MRILSAALAFAAALGLSTGTATVASAQAYPSRPITMVVPFAAGGPTDTVARLVAESMSKSLGQQVIVENVGGAGGTRGAGQVAKAAPDGYTLLLHHIGHATAASLYRKLPYNPATDFEAVGLVTAVPMTLIAKNGLAPKTMGEVVEFVKANKDKVTYGNAGVGSASHLCGMLLMSSVGAQMTTVPYQGTGPAMNDLVGGQIDLMCDQTTNTTGQIKGGKVKVYGVTTKERVKSLPDVLTMQESGLKDFEVAVWHGVYVPKGTPKDIVEKLNAALNTALDDPKVIARFADLGTEPESKDRRSPAFHKDFVVAEIAKWKPIIQSAGVYAD</sequence>
<reference evidence="3 4" key="1">
    <citation type="submission" date="2007-07" db="EMBL/GenBank/DDBJ databases">
        <title>Complete sequence of chromosome of Xanthobacter autotrophicus Py2.</title>
        <authorList>
            <consortium name="US DOE Joint Genome Institute"/>
            <person name="Copeland A."/>
            <person name="Lucas S."/>
            <person name="Lapidus A."/>
            <person name="Barry K."/>
            <person name="Glavina del Rio T."/>
            <person name="Hammon N."/>
            <person name="Israni S."/>
            <person name="Dalin E."/>
            <person name="Tice H."/>
            <person name="Pitluck S."/>
            <person name="Sims D."/>
            <person name="Brettin T."/>
            <person name="Bruce D."/>
            <person name="Detter J.C."/>
            <person name="Han C."/>
            <person name="Tapia R."/>
            <person name="Brainard J."/>
            <person name="Schmutz J."/>
            <person name="Larimer F."/>
            <person name="Land M."/>
            <person name="Hauser L."/>
            <person name="Kyrpides N."/>
            <person name="Kim E."/>
            <person name="Ensigns S.A."/>
            <person name="Richardson P."/>
        </authorList>
    </citation>
    <scope>NUCLEOTIDE SEQUENCE [LARGE SCALE GENOMIC DNA]</scope>
    <source>
        <strain evidence="4">ATCC BAA-1158 / Py2</strain>
    </source>
</reference>
<keyword evidence="2" id="KW-0732">Signal</keyword>
<protein>
    <recommendedName>
        <fullName evidence="5">Tripartite tricarboxylate transporter substrate binding protein BugD</fullName>
    </recommendedName>
</protein>
<dbReference type="Gene3D" id="3.40.190.10">
    <property type="entry name" value="Periplasmic binding protein-like II"/>
    <property type="match status" value="1"/>
</dbReference>
<dbReference type="HOGENOM" id="CLU_045683_0_0_5"/>
<dbReference type="KEGG" id="xau:Xaut_1330"/>
<name>A7IEY6_XANP2</name>
<dbReference type="PANTHER" id="PTHR42928:SF5">
    <property type="entry name" value="BLR1237 PROTEIN"/>
    <property type="match status" value="1"/>
</dbReference>
<dbReference type="STRING" id="78245.Xaut_1330"/>
<evidence type="ECO:0000256" key="2">
    <source>
        <dbReference type="SAM" id="SignalP"/>
    </source>
</evidence>
<dbReference type="PhylomeDB" id="A7IEY6"/>
<feature type="chain" id="PRO_5002707835" description="Tripartite tricarboxylate transporter substrate binding protein BugD" evidence="2">
    <location>
        <begin position="27"/>
        <end position="328"/>
    </location>
</feature>
<feature type="signal peptide" evidence="2">
    <location>
        <begin position="1"/>
        <end position="26"/>
    </location>
</feature>
<dbReference type="Proteomes" id="UP000002417">
    <property type="component" value="Chromosome"/>
</dbReference>
<gene>
    <name evidence="3" type="ordered locus">Xaut_1330</name>
</gene>
<organism evidence="3 4">
    <name type="scientific">Xanthobacter autotrophicus (strain ATCC BAA-1158 / Py2)</name>
    <dbReference type="NCBI Taxonomy" id="78245"/>
    <lineage>
        <taxon>Bacteria</taxon>
        <taxon>Pseudomonadati</taxon>
        <taxon>Pseudomonadota</taxon>
        <taxon>Alphaproteobacteria</taxon>
        <taxon>Hyphomicrobiales</taxon>
        <taxon>Xanthobacteraceae</taxon>
        <taxon>Xanthobacter</taxon>
    </lineage>
</organism>
<proteinExistence type="inferred from homology"/>
<dbReference type="AlphaFoldDB" id="A7IEY6"/>
<comment type="similarity">
    <text evidence="1">Belongs to the UPF0065 (bug) family.</text>
</comment>
<dbReference type="EMBL" id="CP000781">
    <property type="protein sequence ID" value="ABS66579.1"/>
    <property type="molecule type" value="Genomic_DNA"/>
</dbReference>
<dbReference type="InterPro" id="IPR042100">
    <property type="entry name" value="Bug_dom1"/>
</dbReference>
<dbReference type="OrthoDB" id="8443386at2"/>
<evidence type="ECO:0000313" key="4">
    <source>
        <dbReference type="Proteomes" id="UP000002417"/>
    </source>
</evidence>